<evidence type="ECO:0000256" key="2">
    <source>
        <dbReference type="ARBA" id="ARBA00004389"/>
    </source>
</evidence>
<proteinExistence type="inferred from homology"/>
<evidence type="ECO:0000256" key="7">
    <source>
        <dbReference type="ARBA" id="ARBA00022679"/>
    </source>
</evidence>
<feature type="domain" description="GtrA/DPMS transmembrane" evidence="16">
    <location>
        <begin position="287"/>
        <end position="405"/>
    </location>
</feature>
<dbReference type="SUPFAM" id="SSF53448">
    <property type="entry name" value="Nucleotide-diphospho-sugar transferases"/>
    <property type="match status" value="1"/>
</dbReference>
<dbReference type="CDD" id="cd04188">
    <property type="entry name" value="DPG_synthase"/>
    <property type="match status" value="1"/>
</dbReference>
<comment type="caution">
    <text evidence="17">The sequence shown here is derived from an EMBL/GenBank/DDBJ whole genome shotgun (WGS) entry which is preliminary data.</text>
</comment>
<keyword evidence="10" id="KW-0735">Signal-anchor</keyword>
<evidence type="ECO:0000259" key="15">
    <source>
        <dbReference type="Pfam" id="PF00535"/>
    </source>
</evidence>
<feature type="transmembrane region" description="Helical" evidence="14">
    <location>
        <begin position="382"/>
        <end position="399"/>
    </location>
</feature>
<keyword evidence="7" id="KW-0808">Transferase</keyword>
<evidence type="ECO:0000256" key="4">
    <source>
        <dbReference type="ARBA" id="ARBA00006739"/>
    </source>
</evidence>
<comment type="catalytic activity">
    <reaction evidence="13">
        <text>a di-trans,poly-cis-dolichyl phosphate + UDP-alpha-D-glucose = a di-trans,poly-cis-dolichyl beta-D-glucosyl phosphate + UDP</text>
        <dbReference type="Rhea" id="RHEA:15401"/>
        <dbReference type="Rhea" id="RHEA-COMP:19498"/>
        <dbReference type="Rhea" id="RHEA-COMP:19502"/>
        <dbReference type="ChEBI" id="CHEBI:57525"/>
        <dbReference type="ChEBI" id="CHEBI:57683"/>
        <dbReference type="ChEBI" id="CHEBI:58223"/>
        <dbReference type="ChEBI" id="CHEBI:58885"/>
        <dbReference type="EC" id="2.4.1.117"/>
    </reaction>
    <physiologicalReaction direction="left-to-right" evidence="13">
        <dbReference type="Rhea" id="RHEA:15402"/>
    </physiologicalReaction>
</comment>
<evidence type="ECO:0000256" key="9">
    <source>
        <dbReference type="ARBA" id="ARBA00022824"/>
    </source>
</evidence>
<dbReference type="InterPro" id="IPR035518">
    <property type="entry name" value="DPG_synthase"/>
</dbReference>
<evidence type="ECO:0000256" key="14">
    <source>
        <dbReference type="SAM" id="Phobius"/>
    </source>
</evidence>
<evidence type="ECO:0000256" key="10">
    <source>
        <dbReference type="ARBA" id="ARBA00022968"/>
    </source>
</evidence>
<comment type="similarity">
    <text evidence="4">Belongs to the glycosyltransferase 2 family.</text>
</comment>
<keyword evidence="12 14" id="KW-0472">Membrane</keyword>
<gene>
    <name evidence="17" type="ORF">ACFQ34_07505</name>
</gene>
<keyword evidence="9" id="KW-0256">Endoplasmic reticulum</keyword>
<evidence type="ECO:0000256" key="1">
    <source>
        <dbReference type="ARBA" id="ARBA00004141"/>
    </source>
</evidence>
<name>A0ABW3VEH7_9PSEU</name>
<dbReference type="InterPro" id="IPR029044">
    <property type="entry name" value="Nucleotide-diphossugar_trans"/>
</dbReference>
<evidence type="ECO:0000256" key="13">
    <source>
        <dbReference type="ARBA" id="ARBA00045097"/>
    </source>
</evidence>
<dbReference type="EMBL" id="JBHTMB010000050">
    <property type="protein sequence ID" value="MFD1233125.1"/>
    <property type="molecule type" value="Genomic_DNA"/>
</dbReference>
<comment type="subcellular location">
    <subcellularLocation>
        <location evidence="2">Endoplasmic reticulum membrane</location>
        <topology evidence="2">Single-pass membrane protein</topology>
    </subcellularLocation>
    <subcellularLocation>
        <location evidence="1">Membrane</location>
        <topology evidence="1">Multi-pass membrane protein</topology>
    </subcellularLocation>
</comment>
<dbReference type="Pfam" id="PF04138">
    <property type="entry name" value="GtrA_DPMS_TM"/>
    <property type="match status" value="1"/>
</dbReference>
<evidence type="ECO:0000256" key="12">
    <source>
        <dbReference type="ARBA" id="ARBA00023136"/>
    </source>
</evidence>
<evidence type="ECO:0000259" key="16">
    <source>
        <dbReference type="Pfam" id="PF04138"/>
    </source>
</evidence>
<reference evidence="18" key="1">
    <citation type="journal article" date="2019" name="Int. J. Syst. Evol. Microbiol.">
        <title>The Global Catalogue of Microorganisms (GCM) 10K type strain sequencing project: providing services to taxonomists for standard genome sequencing and annotation.</title>
        <authorList>
            <consortium name="The Broad Institute Genomics Platform"/>
            <consortium name="The Broad Institute Genome Sequencing Center for Infectious Disease"/>
            <person name="Wu L."/>
            <person name="Ma J."/>
        </authorList>
    </citation>
    <scope>NUCLEOTIDE SEQUENCE [LARGE SCALE GENOMIC DNA]</scope>
    <source>
        <strain evidence="18">CCUG 49018</strain>
    </source>
</reference>
<organism evidence="17 18">
    <name type="scientific">Pseudonocardia benzenivorans</name>
    <dbReference type="NCBI Taxonomy" id="228005"/>
    <lineage>
        <taxon>Bacteria</taxon>
        <taxon>Bacillati</taxon>
        <taxon>Actinomycetota</taxon>
        <taxon>Actinomycetes</taxon>
        <taxon>Pseudonocardiales</taxon>
        <taxon>Pseudonocardiaceae</taxon>
        <taxon>Pseudonocardia</taxon>
    </lineage>
</organism>
<evidence type="ECO:0000256" key="3">
    <source>
        <dbReference type="ARBA" id="ARBA00004922"/>
    </source>
</evidence>
<feature type="domain" description="Glycosyltransferase 2-like" evidence="15">
    <location>
        <begin position="26"/>
        <end position="191"/>
    </location>
</feature>
<comment type="pathway">
    <text evidence="3">Protein modification; protein glycosylation.</text>
</comment>
<feature type="transmembrane region" description="Helical" evidence="14">
    <location>
        <begin position="351"/>
        <end position="370"/>
    </location>
</feature>
<dbReference type="EC" id="2.4.1.117" evidence="5"/>
<sequence length="420" mass="44529">MSLDTADPAVFPAPVPGPGGHVVLDVVVPVYNEERDLEPSVRRLHAHLRGSFPYPFRITIADNASVDATPRIAAALAEEIPEVAAVRLELKGRGRALRSVWGASDAQVLAYCDVDLSTDLAALLPLVAPLLSGHSDLAIGTRLGRGSRVVRGARREFISRCYNLLLRGTLAAGFSDAQCGFKAIRRDVAARLLPLVEDTGWFFDTELLVLAERAGLRIHEVPVDWVDDPDSRVDIVATAKADLRGIVRVGRALASGRLPVSELRASLGRAPLEVPGVPLGMTGQLARFAAIGVASTLANLLLYVLLRGMMGAIAANILALLLTTFANTAANRRLTFGVRGRAGAGRHQFQGLVVFGLGLVLTTGALALLGSPAPGAGRSTELAVIVLANAVATVLRFVLFRSWIFRARRPAADPVPEISA</sequence>
<dbReference type="RefSeq" id="WP_339125985.1">
    <property type="nucleotide sequence ID" value="NZ_BAABKS010000053.1"/>
</dbReference>
<keyword evidence="8 14" id="KW-0812">Transmembrane</keyword>
<evidence type="ECO:0000256" key="8">
    <source>
        <dbReference type="ARBA" id="ARBA00022692"/>
    </source>
</evidence>
<feature type="transmembrane region" description="Helical" evidence="14">
    <location>
        <begin position="312"/>
        <end position="330"/>
    </location>
</feature>
<evidence type="ECO:0000313" key="17">
    <source>
        <dbReference type="EMBL" id="MFD1233125.1"/>
    </source>
</evidence>
<dbReference type="PANTHER" id="PTHR10859">
    <property type="entry name" value="GLYCOSYL TRANSFERASE"/>
    <property type="match status" value="1"/>
</dbReference>
<evidence type="ECO:0000313" key="18">
    <source>
        <dbReference type="Proteomes" id="UP001597182"/>
    </source>
</evidence>
<evidence type="ECO:0000256" key="6">
    <source>
        <dbReference type="ARBA" id="ARBA00022676"/>
    </source>
</evidence>
<dbReference type="InterPro" id="IPR007267">
    <property type="entry name" value="GtrA_DPMS_TM"/>
</dbReference>
<accession>A0ABW3VEH7</accession>
<dbReference type="Proteomes" id="UP001597182">
    <property type="component" value="Unassembled WGS sequence"/>
</dbReference>
<evidence type="ECO:0000256" key="5">
    <source>
        <dbReference type="ARBA" id="ARBA00012583"/>
    </source>
</evidence>
<dbReference type="Pfam" id="PF00535">
    <property type="entry name" value="Glycos_transf_2"/>
    <property type="match status" value="1"/>
</dbReference>
<dbReference type="Gene3D" id="3.90.550.10">
    <property type="entry name" value="Spore Coat Polysaccharide Biosynthesis Protein SpsA, Chain A"/>
    <property type="match status" value="1"/>
</dbReference>
<keyword evidence="18" id="KW-1185">Reference proteome</keyword>
<dbReference type="InterPro" id="IPR001173">
    <property type="entry name" value="Glyco_trans_2-like"/>
</dbReference>
<keyword evidence="6" id="KW-0328">Glycosyltransferase</keyword>
<evidence type="ECO:0000256" key="11">
    <source>
        <dbReference type="ARBA" id="ARBA00022989"/>
    </source>
</evidence>
<keyword evidence="11 14" id="KW-1133">Transmembrane helix</keyword>
<protein>
    <recommendedName>
        <fullName evidence="5">dolichyl-phosphate beta-glucosyltransferase</fullName>
        <ecNumber evidence="5">2.4.1.117</ecNumber>
    </recommendedName>
</protein>
<dbReference type="PANTHER" id="PTHR10859:SF91">
    <property type="entry name" value="DOLICHYL-PHOSPHATE BETA-GLUCOSYLTRANSFERASE"/>
    <property type="match status" value="1"/>
</dbReference>